<dbReference type="InterPro" id="IPR058759">
    <property type="entry name" value="Pilin_mycobact"/>
</dbReference>
<evidence type="ECO:0000256" key="8">
    <source>
        <dbReference type="ARBA" id="ARBA00093801"/>
    </source>
</evidence>
<name>A0AAD1H5S5_MYCXE</name>
<proteinExistence type="inferred from homology"/>
<evidence type="ECO:0000256" key="3">
    <source>
        <dbReference type="ARBA" id="ARBA00022729"/>
    </source>
</evidence>
<dbReference type="RefSeq" id="WP_232061648.1">
    <property type="nucleotide sequence ID" value="NZ_AP022314.1"/>
</dbReference>
<comment type="similarity">
    <text evidence="6">Belongs to the mycobacterial pilin family.</text>
</comment>
<dbReference type="AlphaFoldDB" id="A0AAD1H5S5"/>
<sequence>MTAGLGLATLGTTAVVQGSPSPYPGYHWCPGDYWDPGWGSNWDWDRCHDDHWYDGDPHDLDHWHGPEPYPGGPGLPGSPGVGPW</sequence>
<feature type="compositionally biased region" description="Gly residues" evidence="9">
    <location>
        <begin position="74"/>
        <end position="84"/>
    </location>
</feature>
<comment type="subunit">
    <text evidence="7">Forms a homomer composed of subunits assembled in a large structure.</text>
</comment>
<evidence type="ECO:0000256" key="5">
    <source>
        <dbReference type="ARBA" id="ARBA00023263"/>
    </source>
</evidence>
<organism evidence="10 11">
    <name type="scientific">Mycobacterium xenopi</name>
    <dbReference type="NCBI Taxonomy" id="1789"/>
    <lineage>
        <taxon>Bacteria</taxon>
        <taxon>Bacillati</taxon>
        <taxon>Actinomycetota</taxon>
        <taxon>Actinomycetes</taxon>
        <taxon>Mycobacteriales</taxon>
        <taxon>Mycobacteriaceae</taxon>
        <taxon>Mycobacterium</taxon>
    </lineage>
</organism>
<evidence type="ECO:0000256" key="1">
    <source>
        <dbReference type="ARBA" id="ARBA00004561"/>
    </source>
</evidence>
<dbReference type="Pfam" id="PF26380">
    <property type="entry name" value="Pilin_Mycobact"/>
    <property type="match status" value="1"/>
</dbReference>
<evidence type="ECO:0000313" key="11">
    <source>
        <dbReference type="Proteomes" id="UP000464624"/>
    </source>
</evidence>
<evidence type="ECO:0000256" key="9">
    <source>
        <dbReference type="SAM" id="MobiDB-lite"/>
    </source>
</evidence>
<evidence type="ECO:0000256" key="7">
    <source>
        <dbReference type="ARBA" id="ARBA00093787"/>
    </source>
</evidence>
<keyword evidence="4" id="KW-0130">Cell adhesion</keyword>
<dbReference type="EMBL" id="AP022314">
    <property type="protein sequence ID" value="BBU24089.1"/>
    <property type="molecule type" value="Genomic_DNA"/>
</dbReference>
<dbReference type="Proteomes" id="UP000464624">
    <property type="component" value="Chromosome"/>
</dbReference>
<feature type="region of interest" description="Disordered" evidence="9">
    <location>
        <begin position="62"/>
        <end position="84"/>
    </location>
</feature>
<evidence type="ECO:0000313" key="10">
    <source>
        <dbReference type="EMBL" id="BBU24089.1"/>
    </source>
</evidence>
<evidence type="ECO:0000256" key="2">
    <source>
        <dbReference type="ARBA" id="ARBA00018586"/>
    </source>
</evidence>
<comment type="subcellular location">
    <subcellularLocation>
        <location evidence="1">Fimbrium</location>
    </subcellularLocation>
</comment>
<reference evidence="10 11" key="1">
    <citation type="submission" date="2019-12" db="EMBL/GenBank/DDBJ databases">
        <title>Complete genome sequence of Mycolicibacterium xenopi str. JCM15661T.</title>
        <authorList>
            <person name="Yoshida M."/>
            <person name="Fukano H."/>
            <person name="Asakura T."/>
            <person name="Hoshino Y."/>
        </authorList>
    </citation>
    <scope>NUCLEOTIDE SEQUENCE [LARGE SCALE GENOMIC DNA]</scope>
    <source>
        <strain evidence="10 11">JCM 15661T</strain>
    </source>
</reference>
<protein>
    <recommendedName>
        <fullName evidence="2">Pilin</fullName>
    </recommendedName>
    <alternativeName>
        <fullName evidence="8">Pili structural subunit</fullName>
    </alternativeName>
</protein>
<gene>
    <name evidence="10" type="ORF">MYXE_38790</name>
</gene>
<evidence type="ECO:0000256" key="4">
    <source>
        <dbReference type="ARBA" id="ARBA00022889"/>
    </source>
</evidence>
<keyword evidence="5" id="KW-0281">Fimbrium</keyword>
<keyword evidence="3" id="KW-0732">Signal</keyword>
<accession>A0AAD1H5S5</accession>
<evidence type="ECO:0000256" key="6">
    <source>
        <dbReference type="ARBA" id="ARBA00093784"/>
    </source>
</evidence>
<dbReference type="KEGG" id="mxe:MYXE_38790"/>